<keyword evidence="2" id="KW-0813">Transport</keyword>
<dbReference type="Gene3D" id="2.50.20.10">
    <property type="entry name" value="Lipoprotein localisation LolA/LolB/LppX"/>
    <property type="match status" value="1"/>
</dbReference>
<keyword evidence="3" id="KW-0732">Signal</keyword>
<comment type="caution">
    <text evidence="5">The sequence shown here is derived from an EMBL/GenBank/DDBJ whole genome shotgun (WGS) entry which is preliminary data.</text>
</comment>
<dbReference type="CDD" id="cd16325">
    <property type="entry name" value="LolA"/>
    <property type="match status" value="1"/>
</dbReference>
<evidence type="ECO:0000256" key="3">
    <source>
        <dbReference type="ARBA" id="ARBA00022729"/>
    </source>
</evidence>
<name>A0ABP9ND90_9GAMM</name>
<organism evidence="5 6">
    <name type="scientific">Orbus sasakiae</name>
    <dbReference type="NCBI Taxonomy" id="1078475"/>
    <lineage>
        <taxon>Bacteria</taxon>
        <taxon>Pseudomonadati</taxon>
        <taxon>Pseudomonadota</taxon>
        <taxon>Gammaproteobacteria</taxon>
        <taxon>Orbales</taxon>
        <taxon>Orbaceae</taxon>
        <taxon>Orbus</taxon>
    </lineage>
</organism>
<keyword evidence="5" id="KW-0449">Lipoprotein</keyword>
<gene>
    <name evidence="5" type="ORF">GCM10023211_25060</name>
</gene>
<dbReference type="InterPro" id="IPR029046">
    <property type="entry name" value="LolA/LolB/LppX"/>
</dbReference>
<dbReference type="SUPFAM" id="SSF89392">
    <property type="entry name" value="Prokaryotic lipoproteins and lipoprotein localization factors"/>
    <property type="match status" value="1"/>
</dbReference>
<keyword evidence="6" id="KW-1185">Reference proteome</keyword>
<evidence type="ECO:0000256" key="2">
    <source>
        <dbReference type="ARBA" id="ARBA00022448"/>
    </source>
</evidence>
<accession>A0ABP9ND90</accession>
<evidence type="ECO:0000256" key="1">
    <source>
        <dbReference type="ARBA" id="ARBA00011245"/>
    </source>
</evidence>
<evidence type="ECO:0000313" key="5">
    <source>
        <dbReference type="EMBL" id="GAA5114905.1"/>
    </source>
</evidence>
<keyword evidence="4" id="KW-0653">Protein transport</keyword>
<protein>
    <submittedName>
        <fullName evidence="5">Outer membrane lipoprotein carrier protein LolA</fullName>
    </submittedName>
</protein>
<proteinExistence type="predicted"/>
<dbReference type="RefSeq" id="WP_345492742.1">
    <property type="nucleotide sequence ID" value="NZ_BAABHY010000014.1"/>
</dbReference>
<evidence type="ECO:0000256" key="4">
    <source>
        <dbReference type="ARBA" id="ARBA00022927"/>
    </source>
</evidence>
<dbReference type="InterPro" id="IPR004564">
    <property type="entry name" value="OM_lipoprot_carrier_LolA-like"/>
</dbReference>
<dbReference type="Pfam" id="PF03548">
    <property type="entry name" value="LolA"/>
    <property type="match status" value="1"/>
</dbReference>
<comment type="subunit">
    <text evidence="1">Monomer.</text>
</comment>
<dbReference type="Proteomes" id="UP001500171">
    <property type="component" value="Unassembled WGS sequence"/>
</dbReference>
<reference evidence="6" key="1">
    <citation type="journal article" date="2019" name="Int. J. Syst. Evol. Microbiol.">
        <title>The Global Catalogue of Microorganisms (GCM) 10K type strain sequencing project: providing services to taxonomists for standard genome sequencing and annotation.</title>
        <authorList>
            <consortium name="The Broad Institute Genomics Platform"/>
            <consortium name="The Broad Institute Genome Sequencing Center for Infectious Disease"/>
            <person name="Wu L."/>
            <person name="Ma J."/>
        </authorList>
    </citation>
    <scope>NUCLEOTIDE SEQUENCE [LARGE SCALE GENOMIC DNA]</scope>
    <source>
        <strain evidence="6">JCM 18050</strain>
    </source>
</reference>
<evidence type="ECO:0000313" key="6">
    <source>
        <dbReference type="Proteomes" id="UP001500171"/>
    </source>
</evidence>
<sequence length="201" mass="23205">MKQYLAYFITICLMALSLSAYGLTLHDLQQQFSQYSVVRANFEQDRYINGLSKPLHSSGQMIISKQLGLWWQQKTPFALTLKMNDQRMSQGIGDQPPQVITAQDQPQLFQFNSLLAAMFNADSATLNANFTLTLSEKENQWHLRLVPKTTPLDRIFKQINLTGHQYLSQITIDDMQNDKTVIQFFNHQTKALTTEEKHLFD</sequence>
<dbReference type="EMBL" id="BAABHY010000014">
    <property type="protein sequence ID" value="GAA5114905.1"/>
    <property type="molecule type" value="Genomic_DNA"/>
</dbReference>